<keyword evidence="4" id="KW-0067">ATP-binding</keyword>
<protein>
    <submittedName>
        <fullName evidence="7">Thiamin pyrophosphokinase</fullName>
    </submittedName>
</protein>
<name>A0A267MQL7_9FIRM</name>
<evidence type="ECO:0000256" key="2">
    <source>
        <dbReference type="ARBA" id="ARBA00022741"/>
    </source>
</evidence>
<evidence type="ECO:0000256" key="5">
    <source>
        <dbReference type="SAM" id="Phobius"/>
    </source>
</evidence>
<gene>
    <name evidence="7" type="ORF">CCE28_01910</name>
</gene>
<dbReference type="Gene3D" id="3.40.50.10240">
    <property type="entry name" value="Thiamin pyrophosphokinase, catalytic domain"/>
    <property type="match status" value="1"/>
</dbReference>
<dbReference type="OrthoDB" id="9804377at2"/>
<evidence type="ECO:0000256" key="1">
    <source>
        <dbReference type="ARBA" id="ARBA00022679"/>
    </source>
</evidence>
<dbReference type="Pfam" id="PF12555">
    <property type="entry name" value="SteA-like_C"/>
    <property type="match status" value="1"/>
</dbReference>
<sequence length="373" mass="41460">MLIKSTGRVDRKTKNLVNRLEPGEIAVINHEDIDEVAANSLVNCKPVLIINGAKSISGRYENLGPEVINKAGIPILDNIGQDAFDRISENDIIEIRDGNIYIGDTYIGQGELLTEDVIAKKLKETSKNFEKELNKFVENTLEYAQKEKDLFLENLEIPKVKTKFKNRHTLVVVRGQNYKEDLKAIRTYIDEFNPVLIGVDGGGDALMEFGYTPHMIVGDMDSISDECLRLCEELVVHAYPNGRAPGLKRINELGLNAITFPAPGTSEDLAMLLAFHYDTELIVAVGTHSNMVDFLEKGRKGMASTFLVRLKVGSKLIDAKGVSKLYRESIRLKHLVGVIIGAIIPIFIVGAFSPPGRQLLKLLLMKLKFAFPI</sequence>
<proteinExistence type="predicted"/>
<reference evidence="7 8" key="1">
    <citation type="submission" date="2017-06" db="EMBL/GenBank/DDBJ databases">
        <title>Draft genome sequence of anaerobic fermentative bacterium Anaeromicrobium sediminis DY2726D isolated from West Pacific Ocean sediments.</title>
        <authorList>
            <person name="Zeng X."/>
        </authorList>
    </citation>
    <scope>NUCLEOTIDE SEQUENCE [LARGE SCALE GENOMIC DNA]</scope>
    <source>
        <strain evidence="7 8">DY2726D</strain>
    </source>
</reference>
<dbReference type="Proteomes" id="UP000216024">
    <property type="component" value="Unassembled WGS sequence"/>
</dbReference>
<comment type="caution">
    <text evidence="7">The sequence shown here is derived from an EMBL/GenBank/DDBJ whole genome shotgun (WGS) entry which is preliminary data.</text>
</comment>
<keyword evidence="2" id="KW-0547">Nucleotide-binding</keyword>
<keyword evidence="5" id="KW-0812">Transmembrane</keyword>
<dbReference type="AlphaFoldDB" id="A0A267MQL7"/>
<dbReference type="RefSeq" id="WP_095130390.1">
    <property type="nucleotide sequence ID" value="NZ_NIBG01000001.1"/>
</dbReference>
<dbReference type="GO" id="GO:0004788">
    <property type="term" value="F:thiamine diphosphokinase activity"/>
    <property type="evidence" value="ECO:0007669"/>
    <property type="project" value="InterPro"/>
</dbReference>
<dbReference type="SUPFAM" id="SSF63999">
    <property type="entry name" value="Thiamin pyrophosphokinase, catalytic domain"/>
    <property type="match status" value="1"/>
</dbReference>
<dbReference type="GO" id="GO:0009229">
    <property type="term" value="P:thiamine diphosphate biosynthetic process"/>
    <property type="evidence" value="ECO:0007669"/>
    <property type="project" value="InterPro"/>
</dbReference>
<feature type="domain" description="SteA-like C-terminal" evidence="6">
    <location>
        <begin position="320"/>
        <end position="367"/>
    </location>
</feature>
<evidence type="ECO:0000313" key="8">
    <source>
        <dbReference type="Proteomes" id="UP000216024"/>
    </source>
</evidence>
<evidence type="ECO:0000256" key="3">
    <source>
        <dbReference type="ARBA" id="ARBA00022777"/>
    </source>
</evidence>
<evidence type="ECO:0000256" key="4">
    <source>
        <dbReference type="ARBA" id="ARBA00022840"/>
    </source>
</evidence>
<keyword evidence="8" id="KW-1185">Reference proteome</keyword>
<dbReference type="EMBL" id="NIBG01000001">
    <property type="protein sequence ID" value="PAB61205.1"/>
    <property type="molecule type" value="Genomic_DNA"/>
</dbReference>
<keyword evidence="1" id="KW-0808">Transferase</keyword>
<feature type="transmembrane region" description="Helical" evidence="5">
    <location>
        <begin position="334"/>
        <end position="353"/>
    </location>
</feature>
<dbReference type="InterPro" id="IPR022215">
    <property type="entry name" value="SteA-like_C"/>
</dbReference>
<dbReference type="InterPro" id="IPR047795">
    <property type="entry name" value="Put_SteA-like"/>
</dbReference>
<dbReference type="InterPro" id="IPR036759">
    <property type="entry name" value="TPK_catalytic_sf"/>
</dbReference>
<accession>A0A267MQL7</accession>
<organism evidence="7 8">
    <name type="scientific">Anaeromicrobium sediminis</name>
    <dbReference type="NCBI Taxonomy" id="1478221"/>
    <lineage>
        <taxon>Bacteria</taxon>
        <taxon>Bacillati</taxon>
        <taxon>Bacillota</taxon>
        <taxon>Clostridia</taxon>
        <taxon>Peptostreptococcales</taxon>
        <taxon>Thermotaleaceae</taxon>
        <taxon>Anaeromicrobium</taxon>
    </lineage>
</organism>
<keyword evidence="5" id="KW-1133">Transmembrane helix</keyword>
<keyword evidence="3 7" id="KW-0418">Kinase</keyword>
<evidence type="ECO:0000259" key="6">
    <source>
        <dbReference type="Pfam" id="PF12555"/>
    </source>
</evidence>
<dbReference type="NCBIfam" id="NF040608">
    <property type="entry name" value="division_SteA"/>
    <property type="match status" value="1"/>
</dbReference>
<evidence type="ECO:0000313" key="7">
    <source>
        <dbReference type="EMBL" id="PAB61205.1"/>
    </source>
</evidence>
<keyword evidence="5" id="KW-0472">Membrane</keyword>
<dbReference type="GO" id="GO:0016301">
    <property type="term" value="F:kinase activity"/>
    <property type="evidence" value="ECO:0007669"/>
    <property type="project" value="UniProtKB-KW"/>
</dbReference>
<dbReference type="GO" id="GO:0005524">
    <property type="term" value="F:ATP binding"/>
    <property type="evidence" value="ECO:0007669"/>
    <property type="project" value="UniProtKB-KW"/>
</dbReference>